<evidence type="ECO:0000313" key="3">
    <source>
        <dbReference type="Proteomes" id="UP000076858"/>
    </source>
</evidence>
<protein>
    <submittedName>
        <fullName evidence="2">Uncharacterized protein</fullName>
    </submittedName>
</protein>
<dbReference type="InterPro" id="IPR036259">
    <property type="entry name" value="MFS_trans_sf"/>
</dbReference>
<feature type="transmembrane region" description="Helical" evidence="1">
    <location>
        <begin position="279"/>
        <end position="301"/>
    </location>
</feature>
<keyword evidence="1" id="KW-0812">Transmembrane</keyword>
<dbReference type="EMBL" id="LRGB01000930">
    <property type="protein sequence ID" value="KZS15114.1"/>
    <property type="molecule type" value="Genomic_DNA"/>
</dbReference>
<dbReference type="PANTHER" id="PTHR48021">
    <property type="match status" value="1"/>
</dbReference>
<gene>
    <name evidence="2" type="ORF">APZ42_019665</name>
</gene>
<keyword evidence="3" id="KW-1185">Reference proteome</keyword>
<keyword evidence="1" id="KW-1133">Transmembrane helix</keyword>
<proteinExistence type="predicted"/>
<dbReference type="GO" id="GO:0022857">
    <property type="term" value="F:transmembrane transporter activity"/>
    <property type="evidence" value="ECO:0007669"/>
    <property type="project" value="TreeGrafter"/>
</dbReference>
<evidence type="ECO:0000313" key="2">
    <source>
        <dbReference type="EMBL" id="KZS15114.1"/>
    </source>
</evidence>
<name>A0A164YCC6_9CRUS</name>
<feature type="transmembrane region" description="Helical" evidence="1">
    <location>
        <begin position="328"/>
        <end position="348"/>
    </location>
</feature>
<accession>A0A164YCC6</accession>
<evidence type="ECO:0000256" key="1">
    <source>
        <dbReference type="SAM" id="Phobius"/>
    </source>
</evidence>
<reference evidence="2 3" key="1">
    <citation type="submission" date="2016-03" db="EMBL/GenBank/DDBJ databases">
        <title>EvidentialGene: Evidence-directed Construction of Genes on Genomes.</title>
        <authorList>
            <person name="Gilbert D.G."/>
            <person name="Choi J.-H."/>
            <person name="Mockaitis K."/>
            <person name="Colbourne J."/>
            <person name="Pfrender M."/>
        </authorList>
    </citation>
    <scope>NUCLEOTIDE SEQUENCE [LARGE SCALE GENOMIC DNA]</scope>
    <source>
        <strain evidence="2 3">Xinb3</strain>
        <tissue evidence="2">Complete organism</tissue>
    </source>
</reference>
<sequence>MIIHGDYSSRLPMELFAFTELIHDSLTRHERFSKKTNRPVREKTTKRKVEIHVIWIICVTSTSWTMLCTGLVRGCIIATTVRHFWKLADCISYGIIGSSDDIGHPLNTLGPRVLPYGIFLLPPFGLSSLRWPCRHWLDNGSIIIHFSDLCERMLLAKGAESLGLINIDFYLIWYLNRLRSRSACRMANYVFRHWIPANCLGLSNAFDTGNTFLACFSKSGTSGQGRTSATSRYTNIESEFQRIKTKASYAKILTRDLLIKPLGSTDFCDAHVDRIRRRILLMISGVCMAVSLSGLSAFIYLKSAWEELLSVVDESTLAESSVFEELGWLPWLCLMSFIIAYSIGFDAIPQLVMGELFPLEYRHRLGTISAI</sequence>
<dbReference type="Gene3D" id="1.20.1250.20">
    <property type="entry name" value="MFS general substrate transporter like domains"/>
    <property type="match status" value="1"/>
</dbReference>
<keyword evidence="1" id="KW-0472">Membrane</keyword>
<dbReference type="GO" id="GO:0016020">
    <property type="term" value="C:membrane"/>
    <property type="evidence" value="ECO:0007669"/>
    <property type="project" value="TreeGrafter"/>
</dbReference>
<dbReference type="AlphaFoldDB" id="A0A164YCC6"/>
<dbReference type="InterPro" id="IPR050549">
    <property type="entry name" value="MFS_Trehalose_Transporter"/>
</dbReference>
<dbReference type="STRING" id="35525.A0A164YCC6"/>
<comment type="caution">
    <text evidence="2">The sequence shown here is derived from an EMBL/GenBank/DDBJ whole genome shotgun (WGS) entry which is preliminary data.</text>
</comment>
<dbReference type="Proteomes" id="UP000076858">
    <property type="component" value="Unassembled WGS sequence"/>
</dbReference>
<dbReference type="PANTHER" id="PTHR48021:SF1">
    <property type="entry name" value="GH07001P-RELATED"/>
    <property type="match status" value="1"/>
</dbReference>
<organism evidence="2 3">
    <name type="scientific">Daphnia magna</name>
    <dbReference type="NCBI Taxonomy" id="35525"/>
    <lineage>
        <taxon>Eukaryota</taxon>
        <taxon>Metazoa</taxon>
        <taxon>Ecdysozoa</taxon>
        <taxon>Arthropoda</taxon>
        <taxon>Crustacea</taxon>
        <taxon>Branchiopoda</taxon>
        <taxon>Diplostraca</taxon>
        <taxon>Cladocera</taxon>
        <taxon>Anomopoda</taxon>
        <taxon>Daphniidae</taxon>
        <taxon>Daphnia</taxon>
    </lineage>
</organism>